<evidence type="ECO:0000313" key="3">
    <source>
        <dbReference type="Proteomes" id="UP000233398"/>
    </source>
</evidence>
<name>A0A2N0VJI9_9BACT</name>
<keyword evidence="1" id="KW-0472">Membrane</keyword>
<dbReference type="EMBL" id="PISP01000001">
    <property type="protein sequence ID" value="PKD44339.1"/>
    <property type="molecule type" value="Genomic_DNA"/>
</dbReference>
<organism evidence="2 3">
    <name type="scientific">Rhodohalobacter barkolensis</name>
    <dbReference type="NCBI Taxonomy" id="2053187"/>
    <lineage>
        <taxon>Bacteria</taxon>
        <taxon>Pseudomonadati</taxon>
        <taxon>Balneolota</taxon>
        <taxon>Balneolia</taxon>
        <taxon>Balneolales</taxon>
        <taxon>Balneolaceae</taxon>
        <taxon>Rhodohalobacter</taxon>
    </lineage>
</organism>
<keyword evidence="3" id="KW-1185">Reference proteome</keyword>
<keyword evidence="1" id="KW-0812">Transmembrane</keyword>
<evidence type="ECO:0000313" key="2">
    <source>
        <dbReference type="EMBL" id="PKD44339.1"/>
    </source>
</evidence>
<dbReference type="Proteomes" id="UP000233398">
    <property type="component" value="Unassembled WGS sequence"/>
</dbReference>
<sequence length="102" mass="11325">MLESVLPSVHTFSGTMMLALITVLALMLTLFGLSTSTDTKLEWFYFLYFAALIISSFLAGAVITVVLMLYNAVRNIINAIGPKKEKQIIPIDEDLKVKLKTL</sequence>
<protein>
    <submittedName>
        <fullName evidence="2">Uncharacterized protein</fullName>
    </submittedName>
</protein>
<feature type="transmembrane region" description="Helical" evidence="1">
    <location>
        <begin position="45"/>
        <end position="70"/>
    </location>
</feature>
<keyword evidence="1" id="KW-1133">Transmembrane helix</keyword>
<proteinExistence type="predicted"/>
<gene>
    <name evidence="2" type="ORF">CWD77_02395</name>
</gene>
<reference evidence="2 3" key="1">
    <citation type="submission" date="2017-11" db="EMBL/GenBank/DDBJ databases">
        <title>Rhodohalobacter 15182 sp. nov., isolated from a salt lake.</title>
        <authorList>
            <person name="Han S."/>
        </authorList>
    </citation>
    <scope>NUCLEOTIDE SEQUENCE [LARGE SCALE GENOMIC DNA]</scope>
    <source>
        <strain evidence="2 3">15182</strain>
    </source>
</reference>
<evidence type="ECO:0000256" key="1">
    <source>
        <dbReference type="SAM" id="Phobius"/>
    </source>
</evidence>
<dbReference type="AlphaFoldDB" id="A0A2N0VJI9"/>
<comment type="caution">
    <text evidence="2">The sequence shown here is derived from an EMBL/GenBank/DDBJ whole genome shotgun (WGS) entry which is preliminary data.</text>
</comment>
<accession>A0A2N0VJI9</accession>
<feature type="transmembrane region" description="Helical" evidence="1">
    <location>
        <begin position="12"/>
        <end position="33"/>
    </location>
</feature>